<evidence type="ECO:0000313" key="4">
    <source>
        <dbReference type="Proteomes" id="UP000053766"/>
    </source>
</evidence>
<feature type="compositionally biased region" description="Pro residues" evidence="2">
    <location>
        <begin position="117"/>
        <end position="129"/>
    </location>
</feature>
<feature type="coiled-coil region" evidence="1">
    <location>
        <begin position="16"/>
        <end position="43"/>
    </location>
</feature>
<evidence type="ECO:0000256" key="1">
    <source>
        <dbReference type="SAM" id="Coils"/>
    </source>
</evidence>
<name>A0A0D8XXY4_DICVI</name>
<keyword evidence="4" id="KW-1185">Reference proteome</keyword>
<dbReference type="Proteomes" id="UP000053766">
    <property type="component" value="Unassembled WGS sequence"/>
</dbReference>
<organism evidence="3 4">
    <name type="scientific">Dictyocaulus viviparus</name>
    <name type="common">Bovine lungworm</name>
    <dbReference type="NCBI Taxonomy" id="29172"/>
    <lineage>
        <taxon>Eukaryota</taxon>
        <taxon>Metazoa</taxon>
        <taxon>Ecdysozoa</taxon>
        <taxon>Nematoda</taxon>
        <taxon>Chromadorea</taxon>
        <taxon>Rhabditida</taxon>
        <taxon>Rhabditina</taxon>
        <taxon>Rhabditomorpha</taxon>
        <taxon>Strongyloidea</taxon>
        <taxon>Metastrongylidae</taxon>
        <taxon>Dictyocaulus</taxon>
    </lineage>
</organism>
<proteinExistence type="predicted"/>
<dbReference type="AlphaFoldDB" id="A0A0D8XXY4"/>
<reference evidence="3 4" key="1">
    <citation type="submission" date="2013-11" db="EMBL/GenBank/DDBJ databases">
        <title>Draft genome of the bovine lungworm Dictyocaulus viviparus.</title>
        <authorList>
            <person name="Mitreva M."/>
        </authorList>
    </citation>
    <scope>NUCLEOTIDE SEQUENCE [LARGE SCALE GENOMIC DNA]</scope>
    <source>
        <strain evidence="3 4">HannoverDv2000</strain>
    </source>
</reference>
<feature type="compositionally biased region" description="Polar residues" evidence="2">
    <location>
        <begin position="92"/>
        <end position="110"/>
    </location>
</feature>
<reference evidence="4" key="2">
    <citation type="journal article" date="2016" name="Sci. Rep.">
        <title>Dictyocaulus viviparus genome, variome and transcriptome elucidate lungworm biology and support future intervention.</title>
        <authorList>
            <person name="McNulty S.N."/>
            <person name="Strube C."/>
            <person name="Rosa B.A."/>
            <person name="Martin J.C."/>
            <person name="Tyagi R."/>
            <person name="Choi Y.J."/>
            <person name="Wang Q."/>
            <person name="Hallsworth Pepin K."/>
            <person name="Zhang X."/>
            <person name="Ozersky P."/>
            <person name="Wilson R.K."/>
            <person name="Sternberg P.W."/>
            <person name="Gasser R.B."/>
            <person name="Mitreva M."/>
        </authorList>
    </citation>
    <scope>NUCLEOTIDE SEQUENCE [LARGE SCALE GENOMIC DNA]</scope>
    <source>
        <strain evidence="4">HannoverDv2000</strain>
    </source>
</reference>
<gene>
    <name evidence="3" type="ORF">DICVIV_05231</name>
</gene>
<dbReference type="OrthoDB" id="10057585at2759"/>
<accession>A0A0D8XXY4</accession>
<sequence length="281" mass="30950">MSHYFPCICISLVLKVFVLRKRIAELEAENQVLSERLAEVIRANKTPQISLLDAPTLPSTPMPSGPPPGISANPLYSTPRNTQTLEKDPFSSFISTESNNQNRTNSTANDDAQALPQSPPICPLPSLAPPPPIAPRRYAHVRVNAVPAPEVGRRLENLQLDNMEDVFDDEFDPRADRVSKKQKEYDPFGDDFLDDILETGNSASRATMARTERAHPTPDDFQVMIDKVDKRLAEMSSAFSGDGLEMGHVSPGESLGDFDNENEYGTPVDKVNSVVMTGKKT</sequence>
<evidence type="ECO:0000313" key="3">
    <source>
        <dbReference type="EMBL" id="KJH48672.1"/>
    </source>
</evidence>
<protein>
    <submittedName>
        <fullName evidence="3">Uncharacterized protein</fullName>
    </submittedName>
</protein>
<evidence type="ECO:0000256" key="2">
    <source>
        <dbReference type="SAM" id="MobiDB-lite"/>
    </source>
</evidence>
<dbReference type="EMBL" id="KN716260">
    <property type="protein sequence ID" value="KJH48672.1"/>
    <property type="molecule type" value="Genomic_DNA"/>
</dbReference>
<feature type="region of interest" description="Disordered" evidence="2">
    <location>
        <begin position="239"/>
        <end position="281"/>
    </location>
</feature>
<keyword evidence="1" id="KW-0175">Coiled coil</keyword>
<feature type="compositionally biased region" description="Polar residues" evidence="2">
    <location>
        <begin position="74"/>
        <end position="84"/>
    </location>
</feature>
<feature type="region of interest" description="Disordered" evidence="2">
    <location>
        <begin position="52"/>
        <end position="129"/>
    </location>
</feature>
<feature type="compositionally biased region" description="Pro residues" evidence="2">
    <location>
        <begin position="58"/>
        <end position="69"/>
    </location>
</feature>
<dbReference type="STRING" id="29172.A0A0D8XXY4"/>